<comment type="subcellular location">
    <subcellularLocation>
        <location evidence="1 14">Cell outer membrane</location>
        <topology evidence="1 14">Multi-pass membrane protein</topology>
    </subcellularLocation>
</comment>
<evidence type="ECO:0000313" key="20">
    <source>
        <dbReference type="Proteomes" id="UP000182373"/>
    </source>
</evidence>
<dbReference type="GO" id="GO:0015891">
    <property type="term" value="P:siderophore transport"/>
    <property type="evidence" value="ECO:0007669"/>
    <property type="project" value="InterPro"/>
</dbReference>
<dbReference type="Proteomes" id="UP000182373">
    <property type="component" value="Chromosome"/>
</dbReference>
<dbReference type="PROSITE" id="PS52016">
    <property type="entry name" value="TONB_DEPENDENT_REC_3"/>
    <property type="match status" value="1"/>
</dbReference>
<evidence type="ECO:0000313" key="19">
    <source>
        <dbReference type="EMBL" id="APH55255.1"/>
    </source>
</evidence>
<evidence type="ECO:0000256" key="8">
    <source>
        <dbReference type="ARBA" id="ARBA00023004"/>
    </source>
</evidence>
<proteinExistence type="inferred from homology"/>
<protein>
    <submittedName>
        <fullName evidence="19">Outer membrane siderophore receptor</fullName>
    </submittedName>
</protein>
<evidence type="ECO:0000256" key="1">
    <source>
        <dbReference type="ARBA" id="ARBA00004571"/>
    </source>
</evidence>
<keyword evidence="4 14" id="KW-1134">Transmembrane beta strand</keyword>
<dbReference type="InterPro" id="IPR012910">
    <property type="entry name" value="Plug_dom"/>
</dbReference>
<keyword evidence="10 15" id="KW-0798">TonB box</keyword>
<organism evidence="19 20">
    <name type="scientific">Granulibacter bethesdensis</name>
    <dbReference type="NCBI Taxonomy" id="364410"/>
    <lineage>
        <taxon>Bacteria</taxon>
        <taxon>Pseudomonadati</taxon>
        <taxon>Pseudomonadota</taxon>
        <taxon>Alphaproteobacteria</taxon>
        <taxon>Acetobacterales</taxon>
        <taxon>Acetobacteraceae</taxon>
        <taxon>Granulibacter</taxon>
    </lineage>
</organism>
<evidence type="ECO:0000256" key="9">
    <source>
        <dbReference type="ARBA" id="ARBA00023065"/>
    </source>
</evidence>
<evidence type="ECO:0000256" key="10">
    <source>
        <dbReference type="ARBA" id="ARBA00023077"/>
    </source>
</evidence>
<dbReference type="NCBIfam" id="TIGR01783">
    <property type="entry name" value="TonB-siderophor"/>
    <property type="match status" value="1"/>
</dbReference>
<evidence type="ECO:0000256" key="11">
    <source>
        <dbReference type="ARBA" id="ARBA00023136"/>
    </source>
</evidence>
<evidence type="ECO:0000256" key="4">
    <source>
        <dbReference type="ARBA" id="ARBA00022452"/>
    </source>
</evidence>
<dbReference type="EMBL" id="CP018191">
    <property type="protein sequence ID" value="APH55255.1"/>
    <property type="molecule type" value="Genomic_DNA"/>
</dbReference>
<evidence type="ECO:0000256" key="2">
    <source>
        <dbReference type="ARBA" id="ARBA00009810"/>
    </source>
</evidence>
<evidence type="ECO:0000256" key="14">
    <source>
        <dbReference type="PROSITE-ProRule" id="PRU01360"/>
    </source>
</evidence>
<dbReference type="CDD" id="cd01347">
    <property type="entry name" value="ligand_gated_channel"/>
    <property type="match status" value="1"/>
</dbReference>
<sequence>MKPLSQRIRIRNAGCVFGSVCLAVGFPWISAHAQEAGALPQLNVSGQQETALGPVKGFLARKSVAATKTDTPLMQTSQNVTVITRDRLEDLNIRSIAEAMRYTAGVTDVGGRDDPRGFGGTIRGFTPDTYLDGLKLPLASASQTFDLEPYGLERIDVLRGANAALYGSGQLGGIINAVSKQPRLDHTNEVQVQGGSFNRIQGAADLGGRLTDDGSWLWRLNGLMRKSDTFVDNILNNRIYVAPSVKWAGEKTTVTFLSSYMQIDAGSAAQFLPAIGTVFPSRYGYIRQSLNTGDPNYDVYSKREVSVGYLAEHHVTDRWTLRQNLRFMHEDLNYRTVTTTGLAANQRSITRQAQQQLNMFNTLAVDNQSEVHFATGPVTHDLLTGVNITTQFISIRRGQGTGPSLDLYAPVYRSVKAPAYASTINTNETQIQTGVYVQDQIAWQHWRLTLTGREDFVSDSLTNNKNRSTQNSDPTHFSYRAGLLYAADNGLSPYVTYATSFQPQTGVDRVGNSYVPTTGNQVEVGIKYKPVHRDIMFTVDAFDLTQQNVLTPDPNNANFSIQTGEIRTRGAEAEATGNLTPTLRMIAALTYQEPLITSSNEKGATGSRPVFVPSHMASLYMEKEFPVSERWNFALGSGVRYNGETSGAVPNTFNVPSSVQFDLTARVEMDRWRLQVNATNLADRRIVAGCVRMTSCYYATGRAVFATLGYRW</sequence>
<keyword evidence="6 14" id="KW-0812">Transmembrane</keyword>
<evidence type="ECO:0000256" key="6">
    <source>
        <dbReference type="ARBA" id="ARBA00022692"/>
    </source>
</evidence>
<evidence type="ECO:0000256" key="15">
    <source>
        <dbReference type="RuleBase" id="RU003357"/>
    </source>
</evidence>
<feature type="domain" description="TonB-dependent receptor plug" evidence="18">
    <location>
        <begin position="73"/>
        <end position="174"/>
    </location>
</feature>
<dbReference type="GO" id="GO:0009279">
    <property type="term" value="C:cell outer membrane"/>
    <property type="evidence" value="ECO:0007669"/>
    <property type="project" value="UniProtKB-SubCell"/>
</dbReference>
<evidence type="ECO:0000259" key="17">
    <source>
        <dbReference type="Pfam" id="PF00593"/>
    </source>
</evidence>
<evidence type="ECO:0000256" key="3">
    <source>
        <dbReference type="ARBA" id="ARBA00022448"/>
    </source>
</evidence>
<keyword evidence="3 14" id="KW-0813">Transport</keyword>
<dbReference type="AlphaFoldDB" id="A0AAC9K8H5"/>
<dbReference type="Gene3D" id="2.170.130.10">
    <property type="entry name" value="TonB-dependent receptor, plug domain"/>
    <property type="match status" value="1"/>
</dbReference>
<evidence type="ECO:0000256" key="16">
    <source>
        <dbReference type="SAM" id="SignalP"/>
    </source>
</evidence>
<reference evidence="20" key="1">
    <citation type="submission" date="2016-11" db="EMBL/GenBank/DDBJ databases">
        <title>Comparative genomic and phenotypic analysis of Granulibacter bethesdensis clinical isolates from patients with chronic granulomatous disease.</title>
        <authorList>
            <person name="Zarember K.A."/>
            <person name="Porcella S.F."/>
            <person name="Chu J."/>
            <person name="Ding L."/>
            <person name="Dahlstrom E."/>
            <person name="Barbian K."/>
            <person name="Martens C."/>
            <person name="Sykora L."/>
            <person name="Kramer S."/>
            <person name="Pettinato A.M."/>
            <person name="Hong H."/>
            <person name="Wald G."/>
            <person name="Berg L.J."/>
            <person name="Rogge L.S."/>
            <person name="Greenberg D.E."/>
            <person name="Falcone E.L."/>
            <person name="Neves J.F."/>
            <person name="Simoes M.J."/>
            <person name="Casal M."/>
            <person name="Rodriguez-Lopez F.C."/>
            <person name="Zelazny A."/>
            <person name="Gallin J.I."/>
            <person name="Holland S.M."/>
        </authorList>
    </citation>
    <scope>NUCLEOTIDE SEQUENCE [LARGE SCALE GENOMIC DNA]</scope>
    <source>
        <strain evidence="20">NIH9.1</strain>
    </source>
</reference>
<dbReference type="InterPro" id="IPR036942">
    <property type="entry name" value="Beta-barrel_TonB_sf"/>
</dbReference>
<evidence type="ECO:0000256" key="5">
    <source>
        <dbReference type="ARBA" id="ARBA00022496"/>
    </source>
</evidence>
<keyword evidence="9" id="KW-0406">Ion transport</keyword>
<evidence type="ECO:0000256" key="7">
    <source>
        <dbReference type="ARBA" id="ARBA00022729"/>
    </source>
</evidence>
<evidence type="ECO:0000259" key="18">
    <source>
        <dbReference type="Pfam" id="PF07715"/>
    </source>
</evidence>
<dbReference type="Pfam" id="PF07715">
    <property type="entry name" value="Plug"/>
    <property type="match status" value="1"/>
</dbReference>
<dbReference type="RefSeq" id="WP_072573085.1">
    <property type="nucleotide sequence ID" value="NZ_CP018191.1"/>
</dbReference>
<accession>A0AAC9K8H5</accession>
<dbReference type="GO" id="GO:0038023">
    <property type="term" value="F:signaling receptor activity"/>
    <property type="evidence" value="ECO:0007669"/>
    <property type="project" value="InterPro"/>
</dbReference>
<evidence type="ECO:0000256" key="13">
    <source>
        <dbReference type="ARBA" id="ARBA00023237"/>
    </source>
</evidence>
<gene>
    <name evidence="19" type="ORF">GbCGDNIH9_1940</name>
</gene>
<evidence type="ECO:0000256" key="12">
    <source>
        <dbReference type="ARBA" id="ARBA00023170"/>
    </source>
</evidence>
<dbReference type="SUPFAM" id="SSF56935">
    <property type="entry name" value="Porins"/>
    <property type="match status" value="1"/>
</dbReference>
<comment type="similarity">
    <text evidence="2 14 15">Belongs to the TonB-dependent receptor family.</text>
</comment>
<dbReference type="InterPro" id="IPR000531">
    <property type="entry name" value="Beta-barrel_TonB"/>
</dbReference>
<name>A0AAC9K8H5_9PROT</name>
<keyword evidence="5" id="KW-0410">Iron transport</keyword>
<dbReference type="InterPro" id="IPR039426">
    <property type="entry name" value="TonB-dep_rcpt-like"/>
</dbReference>
<feature type="domain" description="TonB-dependent receptor-like beta-barrel" evidence="17">
    <location>
        <begin position="250"/>
        <end position="681"/>
    </location>
</feature>
<dbReference type="PANTHER" id="PTHR32552:SF68">
    <property type="entry name" value="FERRICHROME OUTER MEMBRANE TRANSPORTER_PHAGE RECEPTOR"/>
    <property type="match status" value="1"/>
</dbReference>
<keyword evidence="7 16" id="KW-0732">Signal</keyword>
<feature type="chain" id="PRO_5042040407" evidence="16">
    <location>
        <begin position="34"/>
        <end position="712"/>
    </location>
</feature>
<dbReference type="Gene3D" id="2.40.170.20">
    <property type="entry name" value="TonB-dependent receptor, beta-barrel domain"/>
    <property type="match status" value="1"/>
</dbReference>
<feature type="signal peptide" evidence="16">
    <location>
        <begin position="1"/>
        <end position="33"/>
    </location>
</feature>
<dbReference type="GO" id="GO:0015344">
    <property type="term" value="F:siderophore uptake transmembrane transporter activity"/>
    <property type="evidence" value="ECO:0007669"/>
    <property type="project" value="TreeGrafter"/>
</dbReference>
<keyword evidence="11 14" id="KW-0472">Membrane</keyword>
<keyword evidence="13 14" id="KW-0998">Cell outer membrane</keyword>
<keyword evidence="12 19" id="KW-0675">Receptor</keyword>
<dbReference type="InterPro" id="IPR010105">
    <property type="entry name" value="TonB_sidphr_rcpt"/>
</dbReference>
<dbReference type="PANTHER" id="PTHR32552">
    <property type="entry name" value="FERRICHROME IRON RECEPTOR-RELATED"/>
    <property type="match status" value="1"/>
</dbReference>
<keyword evidence="8" id="KW-0408">Iron</keyword>
<dbReference type="Pfam" id="PF00593">
    <property type="entry name" value="TonB_dep_Rec_b-barrel"/>
    <property type="match status" value="1"/>
</dbReference>
<dbReference type="InterPro" id="IPR037066">
    <property type="entry name" value="Plug_dom_sf"/>
</dbReference>